<protein>
    <submittedName>
        <fullName evidence="1">Uncharacterized protein family SERF</fullName>
    </submittedName>
</protein>
<evidence type="ECO:0000313" key="1">
    <source>
        <dbReference type="EMBL" id="AQK95768.1"/>
    </source>
</evidence>
<accession>A0A1D6FWM2</accession>
<dbReference type="AlphaFoldDB" id="A0A1D6FWM2"/>
<proteinExistence type="predicted"/>
<dbReference type="EMBL" id="CM000784">
    <property type="protein sequence ID" value="AQK95768.1"/>
    <property type="molecule type" value="Genomic_DNA"/>
</dbReference>
<reference evidence="1" key="1">
    <citation type="submission" date="2015-12" db="EMBL/GenBank/DDBJ databases">
        <title>Update maize B73 reference genome by single molecule sequencing technologies.</title>
        <authorList>
            <consortium name="Maize Genome Sequencing Project"/>
            <person name="Ware D."/>
        </authorList>
    </citation>
    <scope>NUCLEOTIDE SEQUENCE</scope>
    <source>
        <tissue evidence="1">Seedling</tissue>
    </source>
</reference>
<sequence length="52" mass="5881">MRSLLFLHDFLILNMCCLQAENVCLCVVGSIMHALAISHIICYNTRNATLRT</sequence>
<organism evidence="1">
    <name type="scientific">Zea mays</name>
    <name type="common">Maize</name>
    <dbReference type="NCBI Taxonomy" id="4577"/>
    <lineage>
        <taxon>Eukaryota</taxon>
        <taxon>Viridiplantae</taxon>
        <taxon>Streptophyta</taxon>
        <taxon>Embryophyta</taxon>
        <taxon>Tracheophyta</taxon>
        <taxon>Spermatophyta</taxon>
        <taxon>Magnoliopsida</taxon>
        <taxon>Liliopsida</taxon>
        <taxon>Poales</taxon>
        <taxon>Poaceae</taxon>
        <taxon>PACMAD clade</taxon>
        <taxon>Panicoideae</taxon>
        <taxon>Andropogonodae</taxon>
        <taxon>Andropogoneae</taxon>
        <taxon>Tripsacinae</taxon>
        <taxon>Zea</taxon>
    </lineage>
</organism>
<gene>
    <name evidence="1" type="ORF">ZEAMMB73_Zm00001d011113</name>
</gene>
<name>A0A1D6FWM2_MAIZE</name>